<sequence>MLIDNQLFYFDPELLHILRNIKGHFSHSMFLLLLLPLALCCLVNYALIGSLSNLFSHGQLPFSLKIKLLCQPNHLSKDMIPMNFWPLRLSRSFKSLLTSSSCLMI</sequence>
<keyword evidence="1" id="KW-1133">Transmembrane helix</keyword>
<feature type="transmembrane region" description="Helical" evidence="1">
    <location>
        <begin position="29"/>
        <end position="48"/>
    </location>
</feature>
<name>A0A0A9CBG3_ARUDO</name>
<evidence type="ECO:0000256" key="1">
    <source>
        <dbReference type="SAM" id="Phobius"/>
    </source>
</evidence>
<evidence type="ECO:0000313" key="2">
    <source>
        <dbReference type="EMBL" id="JAD68857.1"/>
    </source>
</evidence>
<dbReference type="EMBL" id="GBRH01229038">
    <property type="protein sequence ID" value="JAD68857.1"/>
    <property type="molecule type" value="Transcribed_RNA"/>
</dbReference>
<organism evidence="2">
    <name type="scientific">Arundo donax</name>
    <name type="common">Giant reed</name>
    <name type="synonym">Donax arundinaceus</name>
    <dbReference type="NCBI Taxonomy" id="35708"/>
    <lineage>
        <taxon>Eukaryota</taxon>
        <taxon>Viridiplantae</taxon>
        <taxon>Streptophyta</taxon>
        <taxon>Embryophyta</taxon>
        <taxon>Tracheophyta</taxon>
        <taxon>Spermatophyta</taxon>
        <taxon>Magnoliopsida</taxon>
        <taxon>Liliopsida</taxon>
        <taxon>Poales</taxon>
        <taxon>Poaceae</taxon>
        <taxon>PACMAD clade</taxon>
        <taxon>Arundinoideae</taxon>
        <taxon>Arundineae</taxon>
        <taxon>Arundo</taxon>
    </lineage>
</organism>
<accession>A0A0A9CBG3</accession>
<protein>
    <submittedName>
        <fullName evidence="2">Similar to PIE1 (PHOTOPERIOD-INDEPENDENT EARLY FLOWERING 1)</fullName>
    </submittedName>
</protein>
<proteinExistence type="predicted"/>
<reference evidence="2" key="1">
    <citation type="submission" date="2014-09" db="EMBL/GenBank/DDBJ databases">
        <authorList>
            <person name="Magalhaes I.L.F."/>
            <person name="Oliveira U."/>
            <person name="Santos F.R."/>
            <person name="Vidigal T.H.D.A."/>
            <person name="Brescovit A.D."/>
            <person name="Santos A.J."/>
        </authorList>
    </citation>
    <scope>NUCLEOTIDE SEQUENCE</scope>
    <source>
        <tissue evidence="2">Shoot tissue taken approximately 20 cm above the soil surface</tissue>
    </source>
</reference>
<dbReference type="AlphaFoldDB" id="A0A0A9CBG3"/>
<keyword evidence="1" id="KW-0812">Transmembrane</keyword>
<reference evidence="2" key="2">
    <citation type="journal article" date="2015" name="Data Brief">
        <title>Shoot transcriptome of the giant reed, Arundo donax.</title>
        <authorList>
            <person name="Barrero R.A."/>
            <person name="Guerrero F.D."/>
            <person name="Moolhuijzen P."/>
            <person name="Goolsby J.A."/>
            <person name="Tidwell J."/>
            <person name="Bellgard S.E."/>
            <person name="Bellgard M.I."/>
        </authorList>
    </citation>
    <scope>NUCLEOTIDE SEQUENCE</scope>
    <source>
        <tissue evidence="2">Shoot tissue taken approximately 20 cm above the soil surface</tissue>
    </source>
</reference>
<keyword evidence="1" id="KW-0472">Membrane</keyword>